<dbReference type="Proteomes" id="UP001371305">
    <property type="component" value="Unassembled WGS sequence"/>
</dbReference>
<feature type="signal peptide" evidence="2">
    <location>
        <begin position="1"/>
        <end position="18"/>
    </location>
</feature>
<sequence length="291" mass="31492">MKTLLLSLLTALATSSLAQTAATFPTPLPCEKEGKVIPQFITRENYTFTNSTLLAKYADGLLFQVDKAAPPVNQPYGGMENCLLMIPEHCLPDNLRTAVGGFTTAAAKAATEQRVAALQTLSREEQFPKRDSGHWNATWYDADQDPFHAKPGRTQTWEESQALLAKLKAENGDDKNPKPDGPGKPIKPAKPDKVVIIEDLAGTKWDWGSGGELELRKDGTARHSRWKNPGTWEKQADGTIKLTDAKGGLFTITLSNNGTGKVIASGGAQTTITLTRGGKKQEDPKPTGKPK</sequence>
<keyword evidence="4" id="KW-1185">Reference proteome</keyword>
<dbReference type="EMBL" id="JBBUKT010000004">
    <property type="protein sequence ID" value="MEK7951540.1"/>
    <property type="molecule type" value="Genomic_DNA"/>
</dbReference>
<keyword evidence="2" id="KW-0732">Signal</keyword>
<reference evidence="3 4" key="1">
    <citation type="submission" date="2024-04" db="EMBL/GenBank/DDBJ databases">
        <title>Luteolibacter sp. isolated from soil.</title>
        <authorList>
            <person name="An J."/>
        </authorList>
    </citation>
    <scope>NUCLEOTIDE SEQUENCE [LARGE SCALE GENOMIC DNA]</scope>
    <source>
        <strain evidence="3 4">Y139</strain>
    </source>
</reference>
<accession>A0ABU9AY28</accession>
<dbReference type="RefSeq" id="WP_341405150.1">
    <property type="nucleotide sequence ID" value="NZ_JBBUKT010000004.1"/>
</dbReference>
<feature type="compositionally biased region" description="Basic and acidic residues" evidence="1">
    <location>
        <begin position="169"/>
        <end position="178"/>
    </location>
</feature>
<name>A0ABU9AY28_9BACT</name>
<protein>
    <submittedName>
        <fullName evidence="3">Uncharacterized protein</fullName>
    </submittedName>
</protein>
<proteinExistence type="predicted"/>
<evidence type="ECO:0000313" key="3">
    <source>
        <dbReference type="EMBL" id="MEK7951540.1"/>
    </source>
</evidence>
<evidence type="ECO:0000256" key="2">
    <source>
        <dbReference type="SAM" id="SignalP"/>
    </source>
</evidence>
<feature type="chain" id="PRO_5045884800" evidence="2">
    <location>
        <begin position="19"/>
        <end position="291"/>
    </location>
</feature>
<evidence type="ECO:0000256" key="1">
    <source>
        <dbReference type="SAM" id="MobiDB-lite"/>
    </source>
</evidence>
<evidence type="ECO:0000313" key="4">
    <source>
        <dbReference type="Proteomes" id="UP001371305"/>
    </source>
</evidence>
<comment type="caution">
    <text evidence="3">The sequence shown here is derived from an EMBL/GenBank/DDBJ whole genome shotgun (WGS) entry which is preliminary data.</text>
</comment>
<gene>
    <name evidence="3" type="ORF">WKV53_13575</name>
</gene>
<feature type="region of interest" description="Disordered" evidence="1">
    <location>
        <begin position="169"/>
        <end position="191"/>
    </location>
</feature>
<organism evidence="3 4">
    <name type="scientific">Luteolibacter soli</name>
    <dbReference type="NCBI Taxonomy" id="3135280"/>
    <lineage>
        <taxon>Bacteria</taxon>
        <taxon>Pseudomonadati</taxon>
        <taxon>Verrucomicrobiota</taxon>
        <taxon>Verrucomicrobiia</taxon>
        <taxon>Verrucomicrobiales</taxon>
        <taxon>Verrucomicrobiaceae</taxon>
        <taxon>Luteolibacter</taxon>
    </lineage>
</organism>